<sequence>MLASENVCPNINTTPTKRRRTRFSIESQQSRQSSKNNSPMCSPLNSSSDGEWSKFQAELNTVKEQSKLYENDSVSDGSILSEYDSPNQANDLESQRKTLELMKKNLEINEEMRKLYDEQNEMIEYFKYQLVDITRARILAECNKKGKKAQDIDTNGILEALDLRRTDPMNLTEVLQGATEALLI</sequence>
<dbReference type="InParanoid" id="A2E4Q7"/>
<dbReference type="SMR" id="A2E4Q7"/>
<protein>
    <submittedName>
        <fullName evidence="2">Uncharacterized protein</fullName>
    </submittedName>
</protein>
<name>A2E4Q7_TRIV3</name>
<dbReference type="EMBL" id="DS113303">
    <property type="protein sequence ID" value="EAY12367.1"/>
    <property type="molecule type" value="Genomic_DNA"/>
</dbReference>
<dbReference type="AlphaFoldDB" id="A2E4Q7"/>
<evidence type="ECO:0000256" key="1">
    <source>
        <dbReference type="SAM" id="MobiDB-lite"/>
    </source>
</evidence>
<dbReference type="VEuPathDB" id="TrichDB:TVAGG3_0862580"/>
<feature type="compositionally biased region" description="Polar residues" evidence="1">
    <location>
        <begin position="35"/>
        <end position="49"/>
    </location>
</feature>
<evidence type="ECO:0000313" key="3">
    <source>
        <dbReference type="Proteomes" id="UP000001542"/>
    </source>
</evidence>
<proteinExistence type="predicted"/>
<dbReference type="VEuPathDB" id="TrichDB:TVAG_245990"/>
<keyword evidence="3" id="KW-1185">Reference proteome</keyword>
<dbReference type="Proteomes" id="UP000001542">
    <property type="component" value="Unassembled WGS sequence"/>
</dbReference>
<evidence type="ECO:0000313" key="2">
    <source>
        <dbReference type="EMBL" id="EAY12367.1"/>
    </source>
</evidence>
<feature type="region of interest" description="Disordered" evidence="1">
    <location>
        <begin position="1"/>
        <end position="49"/>
    </location>
</feature>
<accession>A2E4Q7</accession>
<organism evidence="2 3">
    <name type="scientific">Trichomonas vaginalis (strain ATCC PRA-98 / G3)</name>
    <dbReference type="NCBI Taxonomy" id="412133"/>
    <lineage>
        <taxon>Eukaryota</taxon>
        <taxon>Metamonada</taxon>
        <taxon>Parabasalia</taxon>
        <taxon>Trichomonadida</taxon>
        <taxon>Trichomonadidae</taxon>
        <taxon>Trichomonas</taxon>
    </lineage>
</organism>
<dbReference type="KEGG" id="tva:4770329"/>
<reference evidence="2" key="2">
    <citation type="journal article" date="2007" name="Science">
        <title>Draft genome sequence of the sexually transmitted pathogen Trichomonas vaginalis.</title>
        <authorList>
            <person name="Carlton J.M."/>
            <person name="Hirt R.P."/>
            <person name="Silva J.C."/>
            <person name="Delcher A.L."/>
            <person name="Schatz M."/>
            <person name="Zhao Q."/>
            <person name="Wortman J.R."/>
            <person name="Bidwell S.L."/>
            <person name="Alsmark U.C.M."/>
            <person name="Besteiro S."/>
            <person name="Sicheritz-Ponten T."/>
            <person name="Noel C.J."/>
            <person name="Dacks J.B."/>
            <person name="Foster P.G."/>
            <person name="Simillion C."/>
            <person name="Van de Peer Y."/>
            <person name="Miranda-Saavedra D."/>
            <person name="Barton G.J."/>
            <person name="Westrop G.D."/>
            <person name="Mueller S."/>
            <person name="Dessi D."/>
            <person name="Fiori P.L."/>
            <person name="Ren Q."/>
            <person name="Paulsen I."/>
            <person name="Zhang H."/>
            <person name="Bastida-Corcuera F.D."/>
            <person name="Simoes-Barbosa A."/>
            <person name="Brown M.T."/>
            <person name="Hayes R.D."/>
            <person name="Mukherjee M."/>
            <person name="Okumura C.Y."/>
            <person name="Schneider R."/>
            <person name="Smith A.J."/>
            <person name="Vanacova S."/>
            <person name="Villalvazo M."/>
            <person name="Haas B.J."/>
            <person name="Pertea M."/>
            <person name="Feldblyum T.V."/>
            <person name="Utterback T.R."/>
            <person name="Shu C.L."/>
            <person name="Osoegawa K."/>
            <person name="de Jong P.J."/>
            <person name="Hrdy I."/>
            <person name="Horvathova L."/>
            <person name="Zubacova Z."/>
            <person name="Dolezal P."/>
            <person name="Malik S.B."/>
            <person name="Logsdon J.M. Jr."/>
            <person name="Henze K."/>
            <person name="Gupta A."/>
            <person name="Wang C.C."/>
            <person name="Dunne R.L."/>
            <person name="Upcroft J.A."/>
            <person name="Upcroft P."/>
            <person name="White O."/>
            <person name="Salzberg S.L."/>
            <person name="Tang P."/>
            <person name="Chiu C.-H."/>
            <person name="Lee Y.-S."/>
            <person name="Embley T.M."/>
            <person name="Coombs G.H."/>
            <person name="Mottram J.C."/>
            <person name="Tachezy J."/>
            <person name="Fraser-Liggett C.M."/>
            <person name="Johnson P.J."/>
        </authorList>
    </citation>
    <scope>NUCLEOTIDE SEQUENCE [LARGE SCALE GENOMIC DNA]</scope>
    <source>
        <strain evidence="2">G3</strain>
    </source>
</reference>
<dbReference type="RefSeq" id="XP_001324590.1">
    <property type="nucleotide sequence ID" value="XM_001324555.1"/>
</dbReference>
<gene>
    <name evidence="2" type="ORF">TVAG_245990</name>
</gene>
<reference evidence="2" key="1">
    <citation type="submission" date="2006-10" db="EMBL/GenBank/DDBJ databases">
        <authorList>
            <person name="Amadeo P."/>
            <person name="Zhao Q."/>
            <person name="Wortman J."/>
            <person name="Fraser-Liggett C."/>
            <person name="Carlton J."/>
        </authorList>
    </citation>
    <scope>NUCLEOTIDE SEQUENCE</scope>
    <source>
        <strain evidence="2">G3</strain>
    </source>
</reference>